<dbReference type="InterPro" id="IPR009081">
    <property type="entry name" value="PP-bd_ACP"/>
</dbReference>
<evidence type="ECO:0000259" key="11">
    <source>
        <dbReference type="PROSITE" id="PS52004"/>
    </source>
</evidence>
<feature type="domain" description="PKS/mFAS DH" evidence="12">
    <location>
        <begin position="2024"/>
        <end position="2298"/>
    </location>
</feature>
<dbReference type="InterPro" id="IPR049900">
    <property type="entry name" value="PKS_mFAS_DH"/>
</dbReference>
<dbReference type="InterPro" id="IPR013968">
    <property type="entry name" value="PKS_KR"/>
</dbReference>
<dbReference type="InterPro" id="IPR036291">
    <property type="entry name" value="NAD(P)-bd_dom_sf"/>
</dbReference>
<dbReference type="PROSITE" id="PS51257">
    <property type="entry name" value="PROKAR_LIPOPROTEIN"/>
    <property type="match status" value="1"/>
</dbReference>
<keyword evidence="5" id="KW-0045">Antibiotic biosynthesis</keyword>
<evidence type="ECO:0000259" key="12">
    <source>
        <dbReference type="PROSITE" id="PS52019"/>
    </source>
</evidence>
<dbReference type="Gene3D" id="3.10.129.110">
    <property type="entry name" value="Polyketide synthase dehydratase"/>
    <property type="match status" value="1"/>
</dbReference>
<dbReference type="CDD" id="cd00833">
    <property type="entry name" value="PKS"/>
    <property type="match status" value="2"/>
</dbReference>
<dbReference type="InterPro" id="IPR057326">
    <property type="entry name" value="KR_dom"/>
</dbReference>
<dbReference type="PANTHER" id="PTHR43775">
    <property type="entry name" value="FATTY ACID SYNTHASE"/>
    <property type="match status" value="1"/>
</dbReference>
<dbReference type="InterPro" id="IPR020806">
    <property type="entry name" value="PKS_PP-bd"/>
</dbReference>
<evidence type="ECO:0000256" key="8">
    <source>
        <dbReference type="PROSITE-ProRule" id="PRU01363"/>
    </source>
</evidence>
<dbReference type="RefSeq" id="WP_311667413.1">
    <property type="nucleotide sequence ID" value="NZ_JAVREO010000007.1"/>
</dbReference>
<dbReference type="InterPro" id="IPR014030">
    <property type="entry name" value="Ketoacyl_synth_N"/>
</dbReference>
<dbReference type="InterPro" id="IPR049552">
    <property type="entry name" value="PKS_DH_N"/>
</dbReference>
<organism evidence="13 14">
    <name type="scientific">Streptomyces chisholmiae</name>
    <dbReference type="NCBI Taxonomy" id="3075540"/>
    <lineage>
        <taxon>Bacteria</taxon>
        <taxon>Bacillati</taxon>
        <taxon>Actinomycetota</taxon>
        <taxon>Actinomycetes</taxon>
        <taxon>Kitasatosporales</taxon>
        <taxon>Streptomycetaceae</taxon>
        <taxon>Streptomyces</taxon>
    </lineage>
</organism>
<keyword evidence="3" id="KW-0597">Phosphoprotein</keyword>
<dbReference type="SUPFAM" id="SSF55048">
    <property type="entry name" value="Probable ACP-binding domain of malonyl-CoA ACP transacylase"/>
    <property type="match status" value="2"/>
</dbReference>
<dbReference type="Gene3D" id="3.40.47.10">
    <property type="match status" value="2"/>
</dbReference>
<evidence type="ECO:0000259" key="10">
    <source>
        <dbReference type="PROSITE" id="PS50075"/>
    </source>
</evidence>
<dbReference type="SUPFAM" id="SSF52151">
    <property type="entry name" value="FabD/lysophospholipase-like"/>
    <property type="match status" value="2"/>
</dbReference>
<dbReference type="Pfam" id="PF00698">
    <property type="entry name" value="Acyl_transf_1"/>
    <property type="match status" value="2"/>
</dbReference>
<feature type="compositionally biased region" description="Low complexity" evidence="9">
    <location>
        <begin position="2679"/>
        <end position="2689"/>
    </location>
</feature>
<evidence type="ECO:0000256" key="4">
    <source>
        <dbReference type="ARBA" id="ARBA00022679"/>
    </source>
</evidence>
<comment type="caution">
    <text evidence="13">The sequence shown here is derived from an EMBL/GenBank/DDBJ whole genome shotgun (WGS) entry which is preliminary data.</text>
</comment>
<dbReference type="Pfam" id="PF14765">
    <property type="entry name" value="PS-DH"/>
    <property type="match status" value="1"/>
</dbReference>
<dbReference type="SMART" id="SM00827">
    <property type="entry name" value="PKS_AT"/>
    <property type="match status" value="2"/>
</dbReference>
<feature type="region of interest" description="Disordered" evidence="9">
    <location>
        <begin position="1049"/>
        <end position="1147"/>
    </location>
</feature>
<dbReference type="InterPro" id="IPR018201">
    <property type="entry name" value="Ketoacyl_synth_AS"/>
</dbReference>
<dbReference type="InterPro" id="IPR014031">
    <property type="entry name" value="Ketoacyl_synth_C"/>
</dbReference>
<gene>
    <name evidence="13" type="ORF">RM844_13755</name>
</gene>
<feature type="region of interest" description="N-terminal hotdog fold" evidence="8">
    <location>
        <begin position="2024"/>
        <end position="2140"/>
    </location>
</feature>
<dbReference type="PROSITE" id="PS00606">
    <property type="entry name" value="KS3_1"/>
    <property type="match status" value="1"/>
</dbReference>
<dbReference type="Proteomes" id="UP001183410">
    <property type="component" value="Unassembled WGS sequence"/>
</dbReference>
<comment type="pathway">
    <text evidence="1">Antibiotic biosynthesis.</text>
</comment>
<dbReference type="SMART" id="SM00823">
    <property type="entry name" value="PKS_PP"/>
    <property type="match status" value="2"/>
</dbReference>
<dbReference type="Pfam" id="PF16197">
    <property type="entry name" value="KAsynt_C_assoc"/>
    <property type="match status" value="2"/>
</dbReference>
<keyword evidence="7" id="KW-0012">Acyltransferase</keyword>
<dbReference type="InterPro" id="IPR020841">
    <property type="entry name" value="PKS_Beta-ketoAc_synthase_dom"/>
</dbReference>
<dbReference type="InterPro" id="IPR020807">
    <property type="entry name" value="PKS_DH"/>
</dbReference>
<dbReference type="Pfam" id="PF00109">
    <property type="entry name" value="ketoacyl-synt"/>
    <property type="match status" value="2"/>
</dbReference>
<dbReference type="SUPFAM" id="SSF53901">
    <property type="entry name" value="Thiolase-like"/>
    <property type="match status" value="2"/>
</dbReference>
<dbReference type="Gene3D" id="1.10.1200.10">
    <property type="entry name" value="ACP-like"/>
    <property type="match status" value="2"/>
</dbReference>
<feature type="compositionally biased region" description="Low complexity" evidence="9">
    <location>
        <begin position="1126"/>
        <end position="1147"/>
    </location>
</feature>
<dbReference type="InterPro" id="IPR016039">
    <property type="entry name" value="Thiolase-like"/>
</dbReference>
<dbReference type="InterPro" id="IPR016036">
    <property type="entry name" value="Malonyl_transacylase_ACP-bd"/>
</dbReference>
<feature type="domain" description="Ketosynthase family 3 (KS3)" evidence="11">
    <location>
        <begin position="11"/>
        <end position="418"/>
    </location>
</feature>
<dbReference type="PROSITE" id="PS50075">
    <property type="entry name" value="CARRIER"/>
    <property type="match status" value="2"/>
</dbReference>
<keyword evidence="2" id="KW-0596">Phosphopantetheine</keyword>
<feature type="active site" description="Proton donor; for dehydratase activity" evidence="8">
    <location>
        <position position="2210"/>
    </location>
</feature>
<name>A0ABU2JRG6_9ACTN</name>
<reference evidence="14" key="1">
    <citation type="submission" date="2023-07" db="EMBL/GenBank/DDBJ databases">
        <title>30 novel species of actinomycetes from the DSMZ collection.</title>
        <authorList>
            <person name="Nouioui I."/>
        </authorList>
    </citation>
    <scope>NUCLEOTIDE SEQUENCE [LARGE SCALE GENOMIC DNA]</scope>
    <source>
        <strain evidence="14">DSM 44915</strain>
    </source>
</reference>
<dbReference type="CDD" id="cd08956">
    <property type="entry name" value="KR_3_FAS_SDR_x"/>
    <property type="match status" value="1"/>
</dbReference>
<keyword evidence="6" id="KW-0511">Multifunctional enzyme</keyword>
<dbReference type="Pfam" id="PF21089">
    <property type="entry name" value="PKS_DH_N"/>
    <property type="match status" value="1"/>
</dbReference>
<sequence>MSSRSAESAHGAPIAVVGLACRLPGGANPDEFWRLLSAGGDAVAEPPPGRWPAGAPRRGGFLPAIDGFDAGFFGISPREAAVLDPQARLVLELAWESLEHARVAPTALRDSDTGVYLGAIANDWEHLAGPPGPHTFTGTQRGLLANRVSYHLGLRGPSLTLDTGQSSSLVSVHTACQDLRAGTVRTALAGGVNLIAGARSGAVLDAFGALSPDGRCHTFDRRANGYARGEGGVLLVLRPLADAVADGDRVHAVILGGAVNNDGGGEGLTVPHGPAQAAVIRRACRDAGVRAADVSYVELHGTGTRAGDPVEAAALGAALGEERRSAGPLLVGSVKTNIGHLEGAAGAAGLLKVVLGLREGTLPPSLHFTEPPADIPLDELNLAVVTEPRAWPRGAGRRIAGVSSFGVGGTNCHLVVAEPPATAPAGGRPAVAEAPALPLSARSAAALRAQAGALAERLAADRAPDPRDVAHTLRHGRAALERRAVVLDGTPAGLAALAAGRPADGVVVGTAVPGATALVFPGQGTQWAGMARELLAGPPAVADRLAACADALAPFVDYAPLDVLRGAPDAPSLERVDVVQPALWAVMVSLAELWRSVGVAPETVIGHSQGEIAAATVAGALSLDDGARVVALRSRALRALDGGGMLSVGAPVAVLEELLPGAPEVGVAAVNGPRSVVVSGPRAALDALAATLAEAGHRVKSLPVGYASHSPAVAAIRAELAELLAPVRPVATEVTFLSTLTGGPLDTARLDADYWYENLRHEVRFGAATEAALGRGVTRFVEVSPHPVLLGGIAETAERAGVEVATVGTLRRDEGGAARWAACRAEAWVAGLPVRWPAVPDGRPVDLPTYPFQRQRHWVGEAPVAEAAGRRAPGATPRQARTLVAEAVAGVLGHTDPNAVEQGRAFRDLGFDSALTSELHRRLEYLTDLRLPSSLLFDFPTPRRAAEHLRTLLAAHAARRDATPPSARAASAAGLTHGAGAVPLNEAPAAGATPASALGAGAAGRARARSADAAGNTVRGAGAAGEVGAGQGAETTGAARAASAAGLTHGAGAPATGGGADAGQSPTQGAESTGAAAGQGPDASAASPAATRGAGTSPAAASAFGAGATGRTPATVGGVTGTSPDAAAAPAQAQAQGGTSDAAPAAGPAAAAGEPIAIVGMGCRLPSGIDSPEGFWELLAKGRETLSELPGNRGWDLAALHGGACATRQGSFLHEADAFDPEFFGLSPREALAMDPQQRLMLEICWEAVERAGLDPTGLADSATGVFVGAMAGDYGPRLHQPTGAADGHLLTGTTLSVVSGRIAYTLGLRGPALTVDTACSSSLVAVQLATAALRRGECSLALAGGVAVMANPGHLVEFSRQNGLAPDGRAKAFDESADGTSFAEGAGVLLLERLSDARRNGHRVLAVIRGVAVNSDGASNGLSAPNGQAQGRVIRDALADAGLAPADVAAIEAHGTGTALGDPVEAHALLATYGQDREAPAWLGSVKSNVGHTQAAAGVVGVIKMVLALRHRLLPRTLHVARPSGRVRWSDGAVRLLTEPRPWPAGAGPRRAAVSSFGISGTNAHLVLEEAPPAAEVAGAPAGPLVWVLSARSAAALRAQAGRLLPLAEHAEPADVAPLLARRASFAHRAVVVAADRAELVAALGALAAGEAHSALLVAVAPAETRPVLVFPGQGAQWVGMATELLDQDPEFAADVARCGAALAPHTGWSVTEVLRGAPGAPSLDATDVVQPVLFALMYALAGRWRAAGVEPAAVVGHSQGEIAAAAVAGALSLAEAARISALRAQVVGSLDGTGGVLAVGLPVAEVEARLAPWADRLWVAVDNGPVGCVVAGELAAMEEFAADCGDRVQLRRAPVAYAAHTPHVTAVREELLDRLGALTPRDTEVTIGSALTGTLVDGSRLDPGYWYRNLAERVRFDAAVRAVAADGPGAPLFVEVSPHPILTNAVAEILDDAGVAGAAVGTLRRGEGGRHRLLTALAAAWTRGAPVDWPALLGPVRAELELPGYPFERRRFWLHASRHAGHPLVADVLPLAEGAGLLLTGRVSLAGAPWLADHAVDGRVLLPGTAFVELALRAAAEAGAPGVETLTLHQPLELPADGAVALQVQVVDGALTVHARVGDDGPWTRHASGALSTAPAAAPGPLAQWPPADATPVEVAEAYAGLTARGYGYGPAFRGLTAAWRDADGWWGEIAAPVTGAEACAVHPALLDAALHPLLLAAEGLLLPFAVSGVRVVRAGVERLRVRVRGGEVVLYDERGAVVAWIEDAVLRPPAAGAAEWYRMSWADAGPAPVPGAADAAPLVLPFGAELPDGVPPLVVVGRPDGPAGEAAGWAAATVRRWVTEERFGDARLVFTADPDAPAGSAVWGLVRSAMAEHPGRFGLADAPAELAGAGPADQFRVRDGRTELPRLVRGALAGEAAGVDLTDGTVLVTGGTGGLGALVARHLVARHGVVELLLVSRRGPAAPGAAELTAELTALGASVTVAACDVGDRAALAAVLSGRRLVGVVHAAGELADGTVAELTPERLAAAQRPKAEAAELLDELTAEAPLRAFVLFSSVAGVLGNPGQAAYAAANARLDGLARRRRAAGRPAVSVAWGLWELPTGMTGRLSGADRRRLAALVPLTEREGLALFDTALRADAEPTLVASRFDRRVLRALGGELPEVLRGLAPAPRRDAEPAAGAAEPAAGRPRFADAEAVTAFVRERVAEALGHASGATVDPDRPFSELGLDSLTSVELRNRISAATGLRLPASLVFNHPTVTLLGRHLAERLAPDPAAELAEALARTLPALPAERAVALLTEALAGLGAPVRTGPPRPVAPPPPTTSDEELFAFIDSQL</sequence>
<dbReference type="Pfam" id="PF02801">
    <property type="entry name" value="Ketoacyl-synt_C"/>
    <property type="match status" value="2"/>
</dbReference>
<feature type="compositionally biased region" description="Low complexity" evidence="9">
    <location>
        <begin position="1074"/>
        <end position="1112"/>
    </location>
</feature>
<evidence type="ECO:0000313" key="13">
    <source>
        <dbReference type="EMBL" id="MDT0267351.1"/>
    </source>
</evidence>
<dbReference type="InterPro" id="IPR016035">
    <property type="entry name" value="Acyl_Trfase/lysoPLipase"/>
</dbReference>
<dbReference type="InterPro" id="IPR042104">
    <property type="entry name" value="PKS_dehydratase_sf"/>
</dbReference>
<dbReference type="Gene3D" id="3.40.50.720">
    <property type="entry name" value="NAD(P)-binding Rossmann-like Domain"/>
    <property type="match status" value="1"/>
</dbReference>
<proteinExistence type="predicted"/>
<keyword evidence="4" id="KW-0808">Transferase</keyword>
<feature type="domain" description="Ketosynthase family 3 (KS3)" evidence="11">
    <location>
        <begin position="1153"/>
        <end position="1571"/>
    </location>
</feature>
<dbReference type="InterPro" id="IPR001227">
    <property type="entry name" value="Ac_transferase_dom_sf"/>
</dbReference>
<evidence type="ECO:0000313" key="14">
    <source>
        <dbReference type="Proteomes" id="UP001183410"/>
    </source>
</evidence>
<dbReference type="PROSITE" id="PS00012">
    <property type="entry name" value="PHOSPHOPANTETHEINE"/>
    <property type="match status" value="1"/>
</dbReference>
<evidence type="ECO:0000256" key="2">
    <source>
        <dbReference type="ARBA" id="ARBA00022450"/>
    </source>
</evidence>
<dbReference type="PROSITE" id="PS52004">
    <property type="entry name" value="KS3_2"/>
    <property type="match status" value="2"/>
</dbReference>
<protein>
    <submittedName>
        <fullName evidence="13">SDR family NAD(P)-dependent oxidoreductase</fullName>
    </submittedName>
</protein>
<dbReference type="SMART" id="SM00822">
    <property type="entry name" value="PKS_KR"/>
    <property type="match status" value="1"/>
</dbReference>
<evidence type="ECO:0000256" key="1">
    <source>
        <dbReference type="ARBA" id="ARBA00004792"/>
    </source>
</evidence>
<feature type="domain" description="Carrier" evidence="10">
    <location>
        <begin position="878"/>
        <end position="953"/>
    </location>
</feature>
<evidence type="ECO:0000256" key="3">
    <source>
        <dbReference type="ARBA" id="ARBA00022553"/>
    </source>
</evidence>
<dbReference type="InterPro" id="IPR036736">
    <property type="entry name" value="ACP-like_sf"/>
</dbReference>
<feature type="region of interest" description="Disordered" evidence="9">
    <location>
        <begin position="2669"/>
        <end position="2689"/>
    </location>
</feature>
<dbReference type="InterPro" id="IPR006162">
    <property type="entry name" value="Ppantetheine_attach_site"/>
</dbReference>
<feature type="region of interest" description="C-terminal hotdog fold" evidence="8">
    <location>
        <begin position="2152"/>
        <end position="2298"/>
    </location>
</feature>
<dbReference type="InterPro" id="IPR014043">
    <property type="entry name" value="Acyl_transferase_dom"/>
</dbReference>
<dbReference type="PANTHER" id="PTHR43775:SF51">
    <property type="entry name" value="INACTIVE PHENOLPHTHIOCEROL SYNTHESIS POLYKETIDE SYNTHASE TYPE I PKS1-RELATED"/>
    <property type="match status" value="1"/>
</dbReference>
<feature type="active site" description="Proton acceptor; for dehydratase activity" evidence="8">
    <location>
        <position position="2056"/>
    </location>
</feature>
<evidence type="ECO:0000256" key="6">
    <source>
        <dbReference type="ARBA" id="ARBA00023268"/>
    </source>
</evidence>
<dbReference type="SMART" id="SM00826">
    <property type="entry name" value="PKS_DH"/>
    <property type="match status" value="1"/>
</dbReference>
<keyword evidence="14" id="KW-1185">Reference proteome</keyword>
<evidence type="ECO:0000256" key="5">
    <source>
        <dbReference type="ARBA" id="ARBA00023194"/>
    </source>
</evidence>
<evidence type="ECO:0000256" key="7">
    <source>
        <dbReference type="ARBA" id="ARBA00023315"/>
    </source>
</evidence>
<dbReference type="SMART" id="SM00825">
    <property type="entry name" value="PKS_KS"/>
    <property type="match status" value="2"/>
</dbReference>
<dbReference type="PROSITE" id="PS52019">
    <property type="entry name" value="PKS_MFAS_DH"/>
    <property type="match status" value="1"/>
</dbReference>
<feature type="domain" description="Carrier" evidence="10">
    <location>
        <begin position="2697"/>
        <end position="2772"/>
    </location>
</feature>
<dbReference type="InterPro" id="IPR050091">
    <property type="entry name" value="PKS_NRPS_Biosynth_Enz"/>
</dbReference>
<dbReference type="InterPro" id="IPR049551">
    <property type="entry name" value="PKS_DH_C"/>
</dbReference>
<dbReference type="EMBL" id="JAVREO010000007">
    <property type="protein sequence ID" value="MDT0267351.1"/>
    <property type="molecule type" value="Genomic_DNA"/>
</dbReference>
<dbReference type="InterPro" id="IPR032821">
    <property type="entry name" value="PKS_assoc"/>
</dbReference>
<dbReference type="SMART" id="SM01294">
    <property type="entry name" value="PKS_PP_betabranch"/>
    <property type="match status" value="1"/>
</dbReference>
<dbReference type="SUPFAM" id="SSF47336">
    <property type="entry name" value="ACP-like"/>
    <property type="match status" value="2"/>
</dbReference>
<dbReference type="Gene3D" id="3.30.70.3290">
    <property type="match status" value="2"/>
</dbReference>
<dbReference type="SUPFAM" id="SSF51735">
    <property type="entry name" value="NAD(P)-binding Rossmann-fold domains"/>
    <property type="match status" value="2"/>
</dbReference>
<accession>A0ABU2JRG6</accession>
<evidence type="ECO:0000256" key="9">
    <source>
        <dbReference type="SAM" id="MobiDB-lite"/>
    </source>
</evidence>
<dbReference type="Gene3D" id="3.40.366.10">
    <property type="entry name" value="Malonyl-Coenzyme A Acyl Carrier Protein, domain 2"/>
    <property type="match status" value="2"/>
</dbReference>
<dbReference type="Pfam" id="PF00550">
    <property type="entry name" value="PP-binding"/>
    <property type="match status" value="2"/>
</dbReference>
<dbReference type="Pfam" id="PF08659">
    <property type="entry name" value="KR"/>
    <property type="match status" value="1"/>
</dbReference>